<feature type="domain" description="EF-hand" evidence="1">
    <location>
        <begin position="59"/>
        <end position="94"/>
    </location>
</feature>
<dbReference type="Proteomes" id="UP000291020">
    <property type="component" value="Unassembled WGS sequence"/>
</dbReference>
<dbReference type="PROSITE" id="PS50222">
    <property type="entry name" value="EF_HAND_2"/>
    <property type="match status" value="2"/>
</dbReference>
<evidence type="ECO:0000259" key="1">
    <source>
        <dbReference type="PROSITE" id="PS50222"/>
    </source>
</evidence>
<dbReference type="GO" id="GO:0097228">
    <property type="term" value="C:sperm principal piece"/>
    <property type="evidence" value="ECO:0007669"/>
    <property type="project" value="TreeGrafter"/>
</dbReference>
<dbReference type="PANTHER" id="PTHR47065:SF1">
    <property type="entry name" value="EF-HAND CALCIUM-BINDING DOMAIN-CONTAINING PROTEIN 9"/>
    <property type="match status" value="1"/>
</dbReference>
<dbReference type="InterPro" id="IPR011992">
    <property type="entry name" value="EF-hand-dom_pair"/>
</dbReference>
<accession>A0A452ISA3</accession>
<protein>
    <recommendedName>
        <fullName evidence="1">EF-hand domain-containing protein</fullName>
    </recommendedName>
</protein>
<dbReference type="Ensembl" id="ENSGAGT00000035146.1">
    <property type="protein sequence ID" value="ENSGAGP00000030998.1"/>
    <property type="gene ID" value="ENSGAGG00000022273.1"/>
</dbReference>
<dbReference type="AlphaFoldDB" id="A0A452ISA3"/>
<proteinExistence type="predicted"/>
<name>A0A452ISA3_9SAUR</name>
<dbReference type="SMART" id="SM00054">
    <property type="entry name" value="EFh"/>
    <property type="match status" value="2"/>
</dbReference>
<evidence type="ECO:0000313" key="2">
    <source>
        <dbReference type="Ensembl" id="ENSGAGP00000030998.1"/>
    </source>
</evidence>
<keyword evidence="3" id="KW-1185">Reference proteome</keyword>
<dbReference type="Gene3D" id="1.10.238.10">
    <property type="entry name" value="EF-hand"/>
    <property type="match status" value="1"/>
</dbReference>
<dbReference type="GO" id="GO:0061891">
    <property type="term" value="F:calcium ion sensor activity"/>
    <property type="evidence" value="ECO:0007669"/>
    <property type="project" value="TreeGrafter"/>
</dbReference>
<reference evidence="2" key="3">
    <citation type="submission" date="2025-09" db="UniProtKB">
        <authorList>
            <consortium name="Ensembl"/>
        </authorList>
    </citation>
    <scope>IDENTIFICATION</scope>
</reference>
<dbReference type="GO" id="GO:0005509">
    <property type="term" value="F:calcium ion binding"/>
    <property type="evidence" value="ECO:0007669"/>
    <property type="project" value="InterPro"/>
</dbReference>
<dbReference type="InterPro" id="IPR002048">
    <property type="entry name" value="EF_hand_dom"/>
</dbReference>
<reference evidence="3" key="1">
    <citation type="journal article" date="2017" name="PLoS ONE">
        <title>The Agassiz's desert tortoise genome provides a resource for the conservation of a threatened species.</title>
        <authorList>
            <person name="Tollis M."/>
            <person name="DeNardo D.F."/>
            <person name="Cornelius J.A."/>
            <person name="Dolby G.A."/>
            <person name="Edwards T."/>
            <person name="Henen B.T."/>
            <person name="Karl A.E."/>
            <person name="Murphy R.W."/>
            <person name="Kusumi K."/>
        </authorList>
    </citation>
    <scope>NUCLEOTIDE SEQUENCE [LARGE SCALE GENOMIC DNA]</scope>
</reference>
<reference evidence="2" key="2">
    <citation type="submission" date="2025-08" db="UniProtKB">
        <authorList>
            <consortium name="Ensembl"/>
        </authorList>
    </citation>
    <scope>IDENTIFICATION</scope>
</reference>
<dbReference type="InterPro" id="IPR042798">
    <property type="entry name" value="EFCAB9"/>
</dbReference>
<dbReference type="STRING" id="38772.ENSGAGP00000030998"/>
<feature type="domain" description="EF-hand" evidence="1">
    <location>
        <begin position="136"/>
        <end position="171"/>
    </location>
</feature>
<evidence type="ECO:0000313" key="3">
    <source>
        <dbReference type="Proteomes" id="UP000291020"/>
    </source>
</evidence>
<sequence length="205" mass="24421">MRLKPGCFLQFLYLDKIHCLLSVRNARALAEYFQLLDVHKKNTLNDLQLYHFLRYVTDLTKKQIMLVFDLLDWNATGEIGFDEFYMLVCILMSHENHLEKQFIYQHSGPVFELLDMDGGHTVGPREFQATRFLFNIKKQELEKIFKDFDVSGDEQLNYKEFKMFTIFCIDRQQKKEKEKKKRLDEEIPESSGADLTKISMHQLHL</sequence>
<dbReference type="PANTHER" id="PTHR47065">
    <property type="entry name" value="EF-HAND CALCIUM-BINDING DOMAIN-CONTAINING PROTEIN 9"/>
    <property type="match status" value="1"/>
</dbReference>
<dbReference type="GO" id="GO:0005737">
    <property type="term" value="C:cytoplasm"/>
    <property type="evidence" value="ECO:0007669"/>
    <property type="project" value="TreeGrafter"/>
</dbReference>
<dbReference type="GO" id="GO:0030317">
    <property type="term" value="P:flagellated sperm motility"/>
    <property type="evidence" value="ECO:0007669"/>
    <property type="project" value="TreeGrafter"/>
</dbReference>
<organism evidence="2 3">
    <name type="scientific">Gopherus agassizii</name>
    <name type="common">Agassiz's desert tortoise</name>
    <dbReference type="NCBI Taxonomy" id="38772"/>
    <lineage>
        <taxon>Eukaryota</taxon>
        <taxon>Metazoa</taxon>
        <taxon>Chordata</taxon>
        <taxon>Craniata</taxon>
        <taxon>Vertebrata</taxon>
        <taxon>Euteleostomi</taxon>
        <taxon>Archelosauria</taxon>
        <taxon>Testudinata</taxon>
        <taxon>Testudines</taxon>
        <taxon>Cryptodira</taxon>
        <taxon>Durocryptodira</taxon>
        <taxon>Testudinoidea</taxon>
        <taxon>Testudinidae</taxon>
        <taxon>Gopherus</taxon>
    </lineage>
</organism>
<dbReference type="SUPFAM" id="SSF47473">
    <property type="entry name" value="EF-hand"/>
    <property type="match status" value="1"/>
</dbReference>